<dbReference type="SUPFAM" id="SSF54427">
    <property type="entry name" value="NTF2-like"/>
    <property type="match status" value="1"/>
</dbReference>
<sequence>MSDVTVPEPVATFIAAVNAGDEQGFLNAFTDTGFVDDWGRVFPDRAAIKKWSDGEFLGAKGVLTPEKVTVDGSTVVVIGDWRSTHANGLSEFTFAVDGDKIASMTIREG</sequence>
<comment type="caution">
    <text evidence="1">The sequence shown here is derived from an EMBL/GenBank/DDBJ whole genome shotgun (WGS) entry which is preliminary data.</text>
</comment>
<dbReference type="AlphaFoldDB" id="A0AA90SFD9"/>
<proteinExistence type="predicted"/>
<dbReference type="InterPro" id="IPR032710">
    <property type="entry name" value="NTF2-like_dom_sf"/>
</dbReference>
<dbReference type="Gene3D" id="3.10.450.50">
    <property type="match status" value="1"/>
</dbReference>
<evidence type="ECO:0000313" key="2">
    <source>
        <dbReference type="Proteomes" id="UP001178281"/>
    </source>
</evidence>
<name>A0AA90SFD9_9ACTN</name>
<gene>
    <name evidence="1" type="ORF">Q7X28_01060</name>
</gene>
<organism evidence="1 2">
    <name type="scientific">Tsukamurella strandjordii</name>
    <dbReference type="NCBI Taxonomy" id="147577"/>
    <lineage>
        <taxon>Bacteria</taxon>
        <taxon>Bacillati</taxon>
        <taxon>Actinomycetota</taxon>
        <taxon>Actinomycetes</taxon>
        <taxon>Mycobacteriales</taxon>
        <taxon>Tsukamurellaceae</taxon>
        <taxon>Tsukamurella</taxon>
    </lineage>
</organism>
<dbReference type="EMBL" id="JAUTIX010000001">
    <property type="protein sequence ID" value="MDP0396504.1"/>
    <property type="molecule type" value="Genomic_DNA"/>
</dbReference>
<reference evidence="1" key="1">
    <citation type="submission" date="2023-08" db="EMBL/GenBank/DDBJ databases">
        <title>The draft genome of Tsukamurella strandjordii strain 050030.</title>
        <authorList>
            <person name="Zhao F."/>
            <person name="Feng Y."/>
            <person name="Zong Z."/>
        </authorList>
    </citation>
    <scope>NUCLEOTIDE SEQUENCE</scope>
    <source>
        <strain evidence="1">050030</strain>
    </source>
</reference>
<protein>
    <submittedName>
        <fullName evidence="1">Nuclear transport factor 2 family protein</fullName>
    </submittedName>
</protein>
<dbReference type="RefSeq" id="WP_220656373.1">
    <property type="nucleotide sequence ID" value="NZ_CBCSFC010000018.1"/>
</dbReference>
<keyword evidence="2" id="KW-1185">Reference proteome</keyword>
<accession>A0AA90SFD9</accession>
<evidence type="ECO:0000313" key="1">
    <source>
        <dbReference type="EMBL" id="MDP0396504.1"/>
    </source>
</evidence>
<dbReference type="Proteomes" id="UP001178281">
    <property type="component" value="Unassembled WGS sequence"/>
</dbReference>